<organism evidence="2 3">
    <name type="scientific">Ensete ventricosum</name>
    <name type="common">Abyssinian banana</name>
    <name type="synonym">Musa ensete</name>
    <dbReference type="NCBI Taxonomy" id="4639"/>
    <lineage>
        <taxon>Eukaryota</taxon>
        <taxon>Viridiplantae</taxon>
        <taxon>Streptophyta</taxon>
        <taxon>Embryophyta</taxon>
        <taxon>Tracheophyta</taxon>
        <taxon>Spermatophyta</taxon>
        <taxon>Magnoliopsida</taxon>
        <taxon>Liliopsida</taxon>
        <taxon>Zingiberales</taxon>
        <taxon>Musaceae</taxon>
        <taxon>Ensete</taxon>
    </lineage>
</organism>
<proteinExistence type="predicted"/>
<accession>A0A426XVX5</accession>
<feature type="region of interest" description="Disordered" evidence="1">
    <location>
        <begin position="31"/>
        <end position="76"/>
    </location>
</feature>
<evidence type="ECO:0000313" key="2">
    <source>
        <dbReference type="EMBL" id="RRT43698.1"/>
    </source>
</evidence>
<gene>
    <name evidence="2" type="ORF">B296_00029749</name>
</gene>
<dbReference type="AlphaFoldDB" id="A0A426XVX5"/>
<protein>
    <submittedName>
        <fullName evidence="2">Uncharacterized protein</fullName>
    </submittedName>
</protein>
<evidence type="ECO:0000256" key="1">
    <source>
        <dbReference type="SAM" id="MobiDB-lite"/>
    </source>
</evidence>
<dbReference type="EMBL" id="AMZH03016962">
    <property type="protein sequence ID" value="RRT43698.1"/>
    <property type="molecule type" value="Genomic_DNA"/>
</dbReference>
<dbReference type="Proteomes" id="UP000287651">
    <property type="component" value="Unassembled WGS sequence"/>
</dbReference>
<reference evidence="2 3" key="1">
    <citation type="journal article" date="2014" name="Agronomy (Basel)">
        <title>A Draft Genome Sequence for Ensete ventricosum, the Drought-Tolerant Tree Against Hunger.</title>
        <authorList>
            <person name="Harrison J."/>
            <person name="Moore K.A."/>
            <person name="Paszkiewicz K."/>
            <person name="Jones T."/>
            <person name="Grant M."/>
            <person name="Ambacheew D."/>
            <person name="Muzemil S."/>
            <person name="Studholme D.J."/>
        </authorList>
    </citation>
    <scope>NUCLEOTIDE SEQUENCE [LARGE SCALE GENOMIC DNA]</scope>
</reference>
<name>A0A426XVX5_ENSVE</name>
<comment type="caution">
    <text evidence="2">The sequence shown here is derived from an EMBL/GenBank/DDBJ whole genome shotgun (WGS) entry which is preliminary data.</text>
</comment>
<sequence>MEVPLLIEADATAVKHEEDCLMQDSALLRRDQAAEGGGRDNTPSSPTAAGPQEPIGARTTGRKRKRPDQCVASSMAGSCTKKTTTMSAAQVVFCNALFDGVVVVEFEDAVAGSMESLDFEDAVAGSCAKKTTARSATAKEKRYHEIAEDGTTTTTTNVLWPTSKLQMEMRSATTRICWKCGFCLRLRLSEV</sequence>
<evidence type="ECO:0000313" key="3">
    <source>
        <dbReference type="Proteomes" id="UP000287651"/>
    </source>
</evidence>